<sequence length="171" mass="19516">MATLDHVLPTEEELTVEEVNLGTSLLMAGANHLGKYCEYQNNEYLLCKSELKDPRKCLNEGKAVTACSLEFFRNVKKLCLQEFNQYATCIDKSSSSYDYSVCRRTQSVFDKCMLDEMNLPRPSFGYFTEVKVHNTKRPKPEPEPIPHYPDTPAPVPEAVKPKYGHRGIFQS</sequence>
<keyword evidence="6 9" id="KW-0249">Electron transport</keyword>
<feature type="compositionally biased region" description="Pro residues" evidence="10">
    <location>
        <begin position="145"/>
        <end position="155"/>
    </location>
</feature>
<comment type="similarity">
    <text evidence="2 9">Belongs to the complex I NDUFA8 subunit family.</text>
</comment>
<evidence type="ECO:0000256" key="1">
    <source>
        <dbReference type="ARBA" id="ARBA00003195"/>
    </source>
</evidence>
<keyword evidence="4 9" id="KW-0679">Respiratory chain</keyword>
<dbReference type="GO" id="GO:0005743">
    <property type="term" value="C:mitochondrial inner membrane"/>
    <property type="evidence" value="ECO:0007669"/>
    <property type="project" value="UniProtKB-SubCell"/>
</dbReference>
<keyword evidence="5" id="KW-0677">Repeat</keyword>
<keyword evidence="9" id="KW-0472">Membrane</keyword>
<keyword evidence="7 9" id="KW-0496">Mitochondrion</keyword>
<dbReference type="CTD" id="37946"/>
<evidence type="ECO:0000256" key="6">
    <source>
        <dbReference type="ARBA" id="ARBA00022982"/>
    </source>
</evidence>
<evidence type="ECO:0000313" key="11">
    <source>
        <dbReference type="Proteomes" id="UP000694920"/>
    </source>
</evidence>
<evidence type="ECO:0000256" key="7">
    <source>
        <dbReference type="ARBA" id="ARBA00023128"/>
    </source>
</evidence>
<dbReference type="AlphaFoldDB" id="A0AAJ7FR86"/>
<dbReference type="GO" id="GO:0006120">
    <property type="term" value="P:mitochondrial electron transport, NADH to ubiquinone"/>
    <property type="evidence" value="ECO:0007669"/>
    <property type="project" value="InterPro"/>
</dbReference>
<keyword evidence="8" id="KW-1015">Disulfide bond</keyword>
<evidence type="ECO:0000256" key="10">
    <source>
        <dbReference type="SAM" id="MobiDB-lite"/>
    </source>
</evidence>
<keyword evidence="3 9" id="KW-0813">Transport</keyword>
<reference evidence="12" key="1">
    <citation type="submission" date="2025-08" db="UniProtKB">
        <authorList>
            <consortium name="RefSeq"/>
        </authorList>
    </citation>
    <scope>IDENTIFICATION</scope>
</reference>
<evidence type="ECO:0000256" key="5">
    <source>
        <dbReference type="ARBA" id="ARBA00022737"/>
    </source>
</evidence>
<comment type="subcellular location">
    <subcellularLocation>
        <location evidence="9">Mitochondrion inner membrane</location>
    </subcellularLocation>
</comment>
<dbReference type="InterPro" id="IPR016680">
    <property type="entry name" value="NDUFA8"/>
</dbReference>
<evidence type="ECO:0000256" key="8">
    <source>
        <dbReference type="ARBA" id="ARBA00023157"/>
    </source>
</evidence>
<dbReference type="Proteomes" id="UP000694920">
    <property type="component" value="Unplaced"/>
</dbReference>
<dbReference type="GeneID" id="107272072"/>
<gene>
    <name evidence="12" type="primary">LOC107272072</name>
</gene>
<evidence type="ECO:0000256" key="4">
    <source>
        <dbReference type="ARBA" id="ARBA00022660"/>
    </source>
</evidence>
<accession>A0AAJ7FR86</accession>
<keyword evidence="9" id="KW-0999">Mitochondrion inner membrane</keyword>
<evidence type="ECO:0000256" key="2">
    <source>
        <dbReference type="ARBA" id="ARBA00010705"/>
    </source>
</evidence>
<dbReference type="RefSeq" id="XP_015604305.1">
    <property type="nucleotide sequence ID" value="XM_015748819.2"/>
</dbReference>
<evidence type="ECO:0000256" key="3">
    <source>
        <dbReference type="ARBA" id="ARBA00022448"/>
    </source>
</evidence>
<dbReference type="PANTHER" id="PTHR13344">
    <property type="entry name" value="NADH-UBIQUINONE OXIDOREDUCTASE"/>
    <property type="match status" value="1"/>
</dbReference>
<dbReference type="PANTHER" id="PTHR13344:SF0">
    <property type="entry name" value="NADH DEHYDROGENASE [UBIQUINONE] 1 ALPHA SUBCOMPLEX SUBUNIT 8"/>
    <property type="match status" value="1"/>
</dbReference>
<evidence type="ECO:0000256" key="9">
    <source>
        <dbReference type="PIRNR" id="PIRNR017016"/>
    </source>
</evidence>
<evidence type="ECO:0000313" key="12">
    <source>
        <dbReference type="RefSeq" id="XP_015604305.1"/>
    </source>
</evidence>
<name>A0AAJ7FR86_CEPCN</name>
<protein>
    <recommendedName>
        <fullName evidence="9">NADH dehydrogenase [ubiquinone] 1 alpha subcomplex subunit 8</fullName>
    </recommendedName>
</protein>
<comment type="function">
    <text evidence="1 9">Accessory subunit of the mitochondrial membrane respiratory chain NADH dehydrogenase (Complex I), that is believed not to be involved in catalysis. Complex I functions in the transfer of electrons from NADH to the respiratory chain. The immediate electron acceptor for the enzyme is believed to be ubiquinone.</text>
</comment>
<dbReference type="PIRSF" id="PIRSF017016">
    <property type="entry name" value="NDUA8"/>
    <property type="match status" value="1"/>
</dbReference>
<feature type="region of interest" description="Disordered" evidence="10">
    <location>
        <begin position="135"/>
        <end position="159"/>
    </location>
</feature>
<keyword evidence="11" id="KW-1185">Reference proteome</keyword>
<proteinExistence type="inferred from homology"/>
<organism evidence="11 12">
    <name type="scientific">Cephus cinctus</name>
    <name type="common">Wheat stem sawfly</name>
    <dbReference type="NCBI Taxonomy" id="211228"/>
    <lineage>
        <taxon>Eukaryota</taxon>
        <taxon>Metazoa</taxon>
        <taxon>Ecdysozoa</taxon>
        <taxon>Arthropoda</taxon>
        <taxon>Hexapoda</taxon>
        <taxon>Insecta</taxon>
        <taxon>Pterygota</taxon>
        <taxon>Neoptera</taxon>
        <taxon>Endopterygota</taxon>
        <taxon>Hymenoptera</taxon>
        <taxon>Cephoidea</taxon>
        <taxon>Cephidae</taxon>
        <taxon>Cephus</taxon>
    </lineage>
</organism>
<dbReference type="KEGG" id="ccin:107272072"/>